<dbReference type="Pfam" id="PF08448">
    <property type="entry name" value="PAS_4"/>
    <property type="match status" value="1"/>
</dbReference>
<organism evidence="6 7">
    <name type="scientific">Xanthobacter tagetidis</name>
    <dbReference type="NCBI Taxonomy" id="60216"/>
    <lineage>
        <taxon>Bacteria</taxon>
        <taxon>Pseudomonadati</taxon>
        <taxon>Pseudomonadota</taxon>
        <taxon>Alphaproteobacteria</taxon>
        <taxon>Hyphomicrobiales</taxon>
        <taxon>Xanthobacteraceae</taxon>
        <taxon>Xanthobacter</taxon>
    </lineage>
</organism>
<sequence>MPASKGEDLLKDSPRAGLPALGGEAVPLAPGAEADQAWIAVIRKMDETYAELVSQQVELETKNAALEEAQGFIAGLLGAMTDLLIACDLSGRVEQVNRAAERAFGLKAEALIGQPLADLIDPSSRATAQDVLATMASRRRIVDSEFTFATPDGPEQVAVNGALRFDPRGRAVGIVLVGRPLGELRRAYSDLAAAHEHLKHTQQQLVHAEKMASLGRLVAGVAHELNNPISFVYGNAHALKRYSDRLLAYLDLVHDGASAAALKAAREELRIDRARADLAPTLAGMLDGAERVRDIVADLRRFSSDRREAPSVFDLAAVVRAAVDWVAKSQMPDLAIVVDLPEPFEGIGHPGHIHQVMMNLVQNAVDAMEGRPDARLEIAGTVAGGTVRVSVRDTGPGIPDDVIGRIFDPFFTTKPVGKGTGLGLSICYRIVAEHQGALDADNHPAGGAVMTLTLPAPEARP</sequence>
<dbReference type="Pfam" id="PF00512">
    <property type="entry name" value="HisKA"/>
    <property type="match status" value="1"/>
</dbReference>
<evidence type="ECO:0000256" key="2">
    <source>
        <dbReference type="ARBA" id="ARBA00012438"/>
    </source>
</evidence>
<reference evidence="6 7" key="1">
    <citation type="submission" date="2018-10" db="EMBL/GenBank/DDBJ databases">
        <title>Xanthobacter tagetidis genome sequencing and assembly.</title>
        <authorList>
            <person name="Maclea K.S."/>
            <person name="Goen A.E."/>
            <person name="Fatima S.A."/>
        </authorList>
    </citation>
    <scope>NUCLEOTIDE SEQUENCE [LARGE SCALE GENOMIC DNA]</scope>
    <source>
        <strain evidence="6 7">ATCC 700314</strain>
    </source>
</reference>
<protein>
    <recommendedName>
        <fullName evidence="2">histidine kinase</fullName>
        <ecNumber evidence="2">2.7.13.3</ecNumber>
    </recommendedName>
</protein>
<dbReference type="EMBL" id="RCTF01000007">
    <property type="protein sequence ID" value="RLP78594.1"/>
    <property type="molecule type" value="Genomic_DNA"/>
</dbReference>
<dbReference type="InterPro" id="IPR036097">
    <property type="entry name" value="HisK_dim/P_sf"/>
</dbReference>
<comment type="caution">
    <text evidence="6">The sequence shown here is derived from an EMBL/GenBank/DDBJ whole genome shotgun (WGS) entry which is preliminary data.</text>
</comment>
<dbReference type="Pfam" id="PF02518">
    <property type="entry name" value="HATPase_c"/>
    <property type="match status" value="1"/>
</dbReference>
<keyword evidence="7" id="KW-1185">Reference proteome</keyword>
<dbReference type="CDD" id="cd00130">
    <property type="entry name" value="PAS"/>
    <property type="match status" value="1"/>
</dbReference>
<dbReference type="GO" id="GO:0000155">
    <property type="term" value="F:phosphorelay sensor kinase activity"/>
    <property type="evidence" value="ECO:0007669"/>
    <property type="project" value="InterPro"/>
</dbReference>
<dbReference type="EC" id="2.7.13.3" evidence="2"/>
<dbReference type="PROSITE" id="PS50112">
    <property type="entry name" value="PAS"/>
    <property type="match status" value="1"/>
</dbReference>
<dbReference type="PANTHER" id="PTHR43065:SF42">
    <property type="entry name" value="TWO-COMPONENT SENSOR PPRA"/>
    <property type="match status" value="1"/>
</dbReference>
<dbReference type="Gene3D" id="3.30.450.20">
    <property type="entry name" value="PAS domain"/>
    <property type="match status" value="1"/>
</dbReference>
<dbReference type="NCBIfam" id="TIGR00229">
    <property type="entry name" value="sensory_box"/>
    <property type="match status" value="1"/>
</dbReference>
<dbReference type="InterPro" id="IPR013656">
    <property type="entry name" value="PAS_4"/>
</dbReference>
<dbReference type="InterPro" id="IPR003594">
    <property type="entry name" value="HATPase_dom"/>
</dbReference>
<evidence type="ECO:0000256" key="3">
    <source>
        <dbReference type="ARBA" id="ARBA00022553"/>
    </source>
</evidence>
<evidence type="ECO:0000259" key="4">
    <source>
        <dbReference type="PROSITE" id="PS50109"/>
    </source>
</evidence>
<dbReference type="InterPro" id="IPR005467">
    <property type="entry name" value="His_kinase_dom"/>
</dbReference>
<dbReference type="InterPro" id="IPR004358">
    <property type="entry name" value="Sig_transdc_His_kin-like_C"/>
</dbReference>
<evidence type="ECO:0000259" key="5">
    <source>
        <dbReference type="PROSITE" id="PS50112"/>
    </source>
</evidence>
<comment type="catalytic activity">
    <reaction evidence="1">
        <text>ATP + protein L-histidine = ADP + protein N-phospho-L-histidine.</text>
        <dbReference type="EC" id="2.7.13.3"/>
    </reaction>
</comment>
<dbReference type="SMART" id="SM00388">
    <property type="entry name" value="HisKA"/>
    <property type="match status" value="1"/>
</dbReference>
<keyword evidence="3" id="KW-0597">Phosphoprotein</keyword>
<name>A0A3L7AF33_9HYPH</name>
<dbReference type="SUPFAM" id="SSF55874">
    <property type="entry name" value="ATPase domain of HSP90 chaperone/DNA topoisomerase II/histidine kinase"/>
    <property type="match status" value="1"/>
</dbReference>
<dbReference type="SUPFAM" id="SSF47384">
    <property type="entry name" value="Homodimeric domain of signal transducing histidine kinase"/>
    <property type="match status" value="1"/>
</dbReference>
<dbReference type="Gene3D" id="1.10.287.130">
    <property type="match status" value="1"/>
</dbReference>
<proteinExistence type="predicted"/>
<dbReference type="PRINTS" id="PR00344">
    <property type="entry name" value="BCTRLSENSOR"/>
</dbReference>
<dbReference type="InterPro" id="IPR003661">
    <property type="entry name" value="HisK_dim/P_dom"/>
</dbReference>
<dbReference type="Proteomes" id="UP000269692">
    <property type="component" value="Unassembled WGS sequence"/>
</dbReference>
<dbReference type="PANTHER" id="PTHR43065">
    <property type="entry name" value="SENSOR HISTIDINE KINASE"/>
    <property type="match status" value="1"/>
</dbReference>
<accession>A0A3L7AF33</accession>
<dbReference type="SMART" id="SM00091">
    <property type="entry name" value="PAS"/>
    <property type="match status" value="1"/>
</dbReference>
<evidence type="ECO:0000313" key="7">
    <source>
        <dbReference type="Proteomes" id="UP000269692"/>
    </source>
</evidence>
<dbReference type="SMART" id="SM00387">
    <property type="entry name" value="HATPase_c"/>
    <property type="match status" value="1"/>
</dbReference>
<dbReference type="CDD" id="cd00082">
    <property type="entry name" value="HisKA"/>
    <property type="match status" value="1"/>
</dbReference>
<evidence type="ECO:0000313" key="6">
    <source>
        <dbReference type="EMBL" id="RLP78594.1"/>
    </source>
</evidence>
<feature type="domain" description="PAS" evidence="5">
    <location>
        <begin position="69"/>
        <end position="139"/>
    </location>
</feature>
<dbReference type="InterPro" id="IPR000014">
    <property type="entry name" value="PAS"/>
</dbReference>
<dbReference type="OrthoDB" id="226486at2"/>
<dbReference type="PROSITE" id="PS50109">
    <property type="entry name" value="HIS_KIN"/>
    <property type="match status" value="1"/>
</dbReference>
<dbReference type="InterPro" id="IPR036890">
    <property type="entry name" value="HATPase_C_sf"/>
</dbReference>
<dbReference type="Gene3D" id="3.30.565.10">
    <property type="entry name" value="Histidine kinase-like ATPase, C-terminal domain"/>
    <property type="match status" value="1"/>
</dbReference>
<gene>
    <name evidence="6" type="ORF">D9R14_09975</name>
</gene>
<evidence type="ECO:0000256" key="1">
    <source>
        <dbReference type="ARBA" id="ARBA00000085"/>
    </source>
</evidence>
<dbReference type="RefSeq" id="WP_121623187.1">
    <property type="nucleotide sequence ID" value="NZ_JACIIW010000005.1"/>
</dbReference>
<dbReference type="AlphaFoldDB" id="A0A3L7AF33"/>
<dbReference type="SUPFAM" id="SSF55785">
    <property type="entry name" value="PYP-like sensor domain (PAS domain)"/>
    <property type="match status" value="1"/>
</dbReference>
<dbReference type="InterPro" id="IPR035965">
    <property type="entry name" value="PAS-like_dom_sf"/>
</dbReference>
<feature type="domain" description="Histidine kinase" evidence="4">
    <location>
        <begin position="220"/>
        <end position="458"/>
    </location>
</feature>